<evidence type="ECO:0000313" key="4">
    <source>
        <dbReference type="EMBL" id="QRW27801.1"/>
    </source>
</evidence>
<accession>A0A8H8PD61</accession>
<dbReference type="EMBL" id="CP059673">
    <property type="protein sequence ID" value="QRW27801.1"/>
    <property type="molecule type" value="Genomic_DNA"/>
</dbReference>
<dbReference type="InterPro" id="IPR043502">
    <property type="entry name" value="DNA/RNA_pol_sf"/>
</dbReference>
<gene>
    <name evidence="4" type="ORF">RhiXN_02396</name>
</gene>
<organism evidence="4 5">
    <name type="scientific">Rhizoctonia solani</name>
    <dbReference type="NCBI Taxonomy" id="456999"/>
    <lineage>
        <taxon>Eukaryota</taxon>
        <taxon>Fungi</taxon>
        <taxon>Dikarya</taxon>
        <taxon>Basidiomycota</taxon>
        <taxon>Agaricomycotina</taxon>
        <taxon>Agaricomycetes</taxon>
        <taxon>Cantharellales</taxon>
        <taxon>Ceratobasidiaceae</taxon>
        <taxon>Rhizoctonia</taxon>
    </lineage>
</organism>
<protein>
    <submittedName>
        <fullName evidence="4">Transposon Tf2-7 polyprotein</fullName>
    </submittedName>
</protein>
<dbReference type="InterPro" id="IPR043128">
    <property type="entry name" value="Rev_trsase/Diguanyl_cyclase"/>
</dbReference>
<dbReference type="KEGG" id="rsx:RhiXN_02396"/>
<dbReference type="AlphaFoldDB" id="A0A8H8PD61"/>
<evidence type="ECO:0000256" key="1">
    <source>
        <dbReference type="ARBA" id="ARBA00023268"/>
    </source>
</evidence>
<evidence type="ECO:0000259" key="2">
    <source>
        <dbReference type="Pfam" id="PF17919"/>
    </source>
</evidence>
<dbReference type="Proteomes" id="UP000650533">
    <property type="component" value="Chromosome 16"/>
</dbReference>
<evidence type="ECO:0000313" key="5">
    <source>
        <dbReference type="Proteomes" id="UP000650533"/>
    </source>
</evidence>
<feature type="domain" description="Integrase zinc-binding" evidence="3">
    <location>
        <begin position="266"/>
        <end position="321"/>
    </location>
</feature>
<reference evidence="4" key="1">
    <citation type="submission" date="2020-05" db="EMBL/GenBank/DDBJ databases">
        <title>Evolutionary and genomic comparisons of hybrid uninucleate and nonhybrid Rhizoctonia fungi.</title>
        <authorList>
            <person name="Li C."/>
            <person name="Chen X."/>
        </authorList>
    </citation>
    <scope>NUCLEOTIDE SEQUENCE</scope>
    <source>
        <strain evidence="4">AG-1 IA</strain>
    </source>
</reference>
<dbReference type="Gene3D" id="3.30.70.270">
    <property type="match status" value="1"/>
</dbReference>
<dbReference type="InterPro" id="IPR041588">
    <property type="entry name" value="Integrase_H2C2"/>
</dbReference>
<dbReference type="PANTHER" id="PTHR37984:SF5">
    <property type="entry name" value="PROTEIN NYNRIN-LIKE"/>
    <property type="match status" value="1"/>
</dbReference>
<keyword evidence="1" id="KW-0511">Multifunctional enzyme</keyword>
<dbReference type="SUPFAM" id="SSF56672">
    <property type="entry name" value="DNA/RNA polymerases"/>
    <property type="match status" value="1"/>
</dbReference>
<dbReference type="GO" id="GO:0003824">
    <property type="term" value="F:catalytic activity"/>
    <property type="evidence" value="ECO:0007669"/>
    <property type="project" value="UniProtKB-KW"/>
</dbReference>
<dbReference type="PANTHER" id="PTHR37984">
    <property type="entry name" value="PROTEIN CBG26694"/>
    <property type="match status" value="1"/>
</dbReference>
<dbReference type="Pfam" id="PF17919">
    <property type="entry name" value="RT_RNaseH_2"/>
    <property type="match status" value="1"/>
</dbReference>
<name>A0A8H8PD61_9AGAM</name>
<dbReference type="Gene3D" id="1.10.340.70">
    <property type="match status" value="1"/>
</dbReference>
<dbReference type="RefSeq" id="XP_043188038.1">
    <property type="nucleotide sequence ID" value="XM_043322215.1"/>
</dbReference>
<dbReference type="Pfam" id="PF17921">
    <property type="entry name" value="Integrase_H2C2"/>
    <property type="match status" value="1"/>
</dbReference>
<proteinExistence type="predicted"/>
<dbReference type="GeneID" id="67024678"/>
<dbReference type="FunFam" id="1.10.340.70:FF:000001">
    <property type="entry name" value="Retrovirus-related Pol polyprotein from transposon gypsy-like Protein"/>
    <property type="match status" value="1"/>
</dbReference>
<dbReference type="InterPro" id="IPR050951">
    <property type="entry name" value="Retrovirus_Pol_polyprotein"/>
</dbReference>
<sequence length="345" mass="39466">MLPIVRKFSKGYRNKLYCQLEKCRFFQDQVHYLGIIANGEGVCADPEKISKAVDWATPQTVKGVQEFLGFVNFYRRFIMNFSKLAYPLYQLLRKENPWKWEFFLECDASDYATGAILSQKGGDDKLHPVAFLSKSLSPAECNYDIYDKELLASSQITKTWNISKQRGNLTGAWLPKQKADILSRREDLKGEAKGGGEAPALIAPELFISSILTDSDLNDLIRDALPDDKTVAKILKSLEENIPVKGWSLDNGLLYYHQCIYVPNEPEIRRLVLESRHDNPSTGHPGQWRTMELLSRHYYWSGMKQSVAKYIQACDSCIRSNIPTRQRWGYSNLLIYPESLGGNYI</sequence>
<feature type="domain" description="Reverse transcriptase/retrotransposon-derived protein RNase H-like" evidence="2">
    <location>
        <begin position="99"/>
        <end position="161"/>
    </location>
</feature>
<dbReference type="InterPro" id="IPR041577">
    <property type="entry name" value="RT_RNaseH_2"/>
</dbReference>
<evidence type="ECO:0000259" key="3">
    <source>
        <dbReference type="Pfam" id="PF17921"/>
    </source>
</evidence>